<feature type="transmembrane region" description="Helical" evidence="9">
    <location>
        <begin position="900"/>
        <end position="919"/>
    </location>
</feature>
<protein>
    <submittedName>
        <fullName evidence="10">CusA/CzcA family heavy metal efflux RND transporter</fullName>
    </submittedName>
</protein>
<dbReference type="SUPFAM" id="SSF56954">
    <property type="entry name" value="Outer membrane efflux proteins (OEP)"/>
    <property type="match status" value="1"/>
</dbReference>
<evidence type="ECO:0000256" key="3">
    <source>
        <dbReference type="ARBA" id="ARBA00010942"/>
    </source>
</evidence>
<keyword evidence="5" id="KW-1003">Cell membrane</keyword>
<feature type="transmembrane region" description="Helical" evidence="9">
    <location>
        <begin position="874"/>
        <end position="893"/>
    </location>
</feature>
<dbReference type="Gene3D" id="3.30.70.1430">
    <property type="entry name" value="Multidrug efflux transporter AcrB pore domain"/>
    <property type="match status" value="2"/>
</dbReference>
<dbReference type="Proteomes" id="UP000606008">
    <property type="component" value="Unassembled WGS sequence"/>
</dbReference>
<feature type="transmembrane region" description="Helical" evidence="9">
    <location>
        <begin position="1042"/>
        <end position="1069"/>
    </location>
</feature>
<keyword evidence="7 9" id="KW-1133">Transmembrane helix</keyword>
<name>A0ABX0QKQ1_9BACT</name>
<evidence type="ECO:0000313" key="11">
    <source>
        <dbReference type="Proteomes" id="UP000606008"/>
    </source>
</evidence>
<sequence>MLDRIILFSIQNKLIVGLLTLALMGWGGYSLSRLPIDALPDITNNQVQIITRSPSLAAQEIERLVTFPIEQTMATVPEIVEVRSISRFGLSVVTIVFNDDTDLYWARQQISERLVDARSQIPAGTGEPTIGPVSTGLGEIYQYVIYAKPGFENRYSPTELRTIQDWVVRRQLLGTSGVADVSSFGGLLKQYEIAIDPNRLRSYGLSIGDLFTALSRNNQNTGGAYIDKKPSAYFIRTEGLVTNLDDIGRIVVRRTSGRTPILIRDVATVQFGSAVRYGALTRNGEDEAVGGLVLMLKGQNANVVIGQVKTRIEQIRRTLPEGVDIHAFLDRSELVDRAINTVTQNLIEGALIVIFVLILFLGNLRAGLIVASVIPLAMLFAVSMMNFFGVSGNLMSLGAIDFGLLIDGAVIIVEASLHHLGLVKLSRLSQQQMDEEVYESASRIRSSAAFGEIIILIVYLPILALVGIEGKMFGPMAQVVVFAIAGAFILSLTYVPMMSALFLSKTIAHKQTFSDRMMAFFQRGYQPLLRGAMQTKALVLGVSVALLAGAVWLFITLGGEFIPQLNEGDFAVELRVRTGSSLTQTIDKSLQAGRLLRKQFPEVREVIGKIGAGEIPTDPMPVEACDLMVLLKPQSEWQSASSMEELAANMAEALEAIPGVEFGFQQPIQMRFNELISGAKQDVAIKVFGEDLTELTRLAKQINNLVGSVSGATDRYVEQVSGLPQIVVQVDRESLARHGLSVDEVNQTVAAAFAGQSAGLVYEGERRYDLMVRLAEQERGSIDDVRALTIPVPDGPPVPLSQLANVELRPGPNQIQREDAKRRLTVGFNVRGRDVESVVLELQERLTSQIKFPPGYYVTYGGQFENLIEARNRLSIAVPVALALIFLLLFLTVGSVRQSLLIFSAIPLAAIGGVLALWLRDMPFSISAGVGFIALFGVAVLNGIVLIGEFNRLRLAGKTDLVNVIFEGTAVRLRPVLMTATVASLGFLPMALSSSAGAEVQKPLATVVIGGLVSATLLTLFVLPVLYVLIERRFGQAFGRPKLTVASVTVSASVTGWFILGLIAISSLWSPLVQAQVTAQPVATLPSPGSDKGLLLAQALQQAGANNPLVRVSQLNVGYQQALRGTAGEVGKTDVGTTFGQYNSRYIDQSFTVVQRLPNPTLVRGLRSLADARAQGAEAEGRLSYTELARQVKATYYQLWYVQSLAGFLRSQDSLYAAIARGAEVRRRTGEGTLLELTAAQVQLRQAQTALFQNKLDAQILARQLQTLLASSTPPVLPDTPLTERVLPLIDSTMLIQNPELAQLNSQIDIARRETDVEAARLRPDFTLGIANQSLQGFQTLPDGAGERFYGFGNRFTYGQVGVSIPLFAKPLKARLEAARIGQQRAEAQRTALQRTLEGEVATAVQTYQKNQQALIYYRESALPQATLIREQVTKAYGAGEIGYVELLQNLRTVSEIQTGYLAALNDLNQTLISLDFLLGRTD</sequence>
<feature type="transmembrane region" description="Helical" evidence="9">
    <location>
        <begin position="449"/>
        <end position="468"/>
    </location>
</feature>
<dbReference type="Gene3D" id="3.30.70.1440">
    <property type="entry name" value="Multidrug efflux transporter AcrB pore domain"/>
    <property type="match status" value="1"/>
</dbReference>
<feature type="transmembrane region" description="Helical" evidence="9">
    <location>
        <begin position="1004"/>
        <end position="1030"/>
    </location>
</feature>
<reference evidence="10" key="1">
    <citation type="submission" date="2024-05" db="EMBL/GenBank/DDBJ databases">
        <authorList>
            <person name="Jung D.-H."/>
        </authorList>
    </citation>
    <scope>NUCLEOTIDE SEQUENCE</scope>
    <source>
        <strain evidence="10">JA-25</strain>
    </source>
</reference>
<dbReference type="InterPro" id="IPR027463">
    <property type="entry name" value="AcrB_DN_DC_subdom"/>
</dbReference>
<proteinExistence type="inferred from homology"/>
<dbReference type="InterPro" id="IPR004763">
    <property type="entry name" value="CusA-like"/>
</dbReference>
<dbReference type="Gene3D" id="3.30.2090.10">
    <property type="entry name" value="Multidrug efflux transporter AcrB TolC docking domain, DN and DC subdomains"/>
    <property type="match status" value="2"/>
</dbReference>
<evidence type="ECO:0000256" key="6">
    <source>
        <dbReference type="ARBA" id="ARBA00022692"/>
    </source>
</evidence>
<feature type="transmembrane region" description="Helical" evidence="9">
    <location>
        <begin position="368"/>
        <end position="388"/>
    </location>
</feature>
<dbReference type="InterPro" id="IPR003423">
    <property type="entry name" value="OMP_efflux"/>
</dbReference>
<dbReference type="Gene3D" id="1.20.1600.10">
    <property type="entry name" value="Outer membrane efflux proteins (OEP)"/>
    <property type="match status" value="1"/>
</dbReference>
<comment type="caution">
    <text evidence="10">The sequence shown here is derived from an EMBL/GenBank/DDBJ whole genome shotgun (WGS) entry which is preliminary data.</text>
</comment>
<organism evidence="10 11">
    <name type="scientific">Fibrivirga algicola</name>
    <dbReference type="NCBI Taxonomy" id="2950420"/>
    <lineage>
        <taxon>Bacteria</taxon>
        <taxon>Pseudomonadati</taxon>
        <taxon>Bacteroidota</taxon>
        <taxon>Cytophagia</taxon>
        <taxon>Cytophagales</taxon>
        <taxon>Spirosomataceae</taxon>
        <taxon>Fibrivirga</taxon>
    </lineage>
</organism>
<dbReference type="PANTHER" id="PTHR32063:SF24">
    <property type="entry name" value="CATION EFFLUX SYSTEM (ACRB_ACRD_ACRF FAMILY)"/>
    <property type="match status" value="1"/>
</dbReference>
<evidence type="ECO:0000256" key="8">
    <source>
        <dbReference type="ARBA" id="ARBA00023136"/>
    </source>
</evidence>
<feature type="transmembrane region" description="Helical" evidence="9">
    <location>
        <begin position="971"/>
        <end position="992"/>
    </location>
</feature>
<dbReference type="SUPFAM" id="SSF82866">
    <property type="entry name" value="Multidrug efflux transporter AcrB transmembrane domain"/>
    <property type="match status" value="2"/>
</dbReference>
<dbReference type="Pfam" id="PF00873">
    <property type="entry name" value="ACR_tran"/>
    <property type="match status" value="1"/>
</dbReference>
<keyword evidence="6 9" id="KW-0812">Transmembrane</keyword>
<dbReference type="InterPro" id="IPR001036">
    <property type="entry name" value="Acrflvin-R"/>
</dbReference>
<evidence type="ECO:0000313" key="10">
    <source>
        <dbReference type="EMBL" id="NID12874.1"/>
    </source>
</evidence>
<evidence type="ECO:0000256" key="4">
    <source>
        <dbReference type="ARBA" id="ARBA00022448"/>
    </source>
</evidence>
<evidence type="ECO:0000256" key="2">
    <source>
        <dbReference type="ARBA" id="ARBA00007613"/>
    </source>
</evidence>
<feature type="transmembrane region" description="Helical" evidence="9">
    <location>
        <begin position="480"/>
        <end position="503"/>
    </location>
</feature>
<dbReference type="PANTHER" id="PTHR32063">
    <property type="match status" value="1"/>
</dbReference>
<evidence type="ECO:0000256" key="7">
    <source>
        <dbReference type="ARBA" id="ARBA00022989"/>
    </source>
</evidence>
<dbReference type="SUPFAM" id="SSF82693">
    <property type="entry name" value="Multidrug efflux transporter AcrB pore domain, PN1, PN2, PC1 and PC2 subdomains"/>
    <property type="match status" value="2"/>
</dbReference>
<comment type="similarity">
    <text evidence="3">Belongs to the resistance-nodulation-cell division (RND) (TC 2.A.6) family.</text>
</comment>
<feature type="transmembrane region" description="Helical" evidence="9">
    <location>
        <begin position="537"/>
        <end position="555"/>
    </location>
</feature>
<feature type="transmembrane region" description="Helical" evidence="9">
    <location>
        <begin position="342"/>
        <end position="361"/>
    </location>
</feature>
<feature type="transmembrane region" description="Helical" evidence="9">
    <location>
        <begin position="925"/>
        <end position="950"/>
    </location>
</feature>
<keyword evidence="4" id="KW-0813">Transport</keyword>
<feature type="transmembrane region" description="Helical" evidence="9">
    <location>
        <begin position="394"/>
        <end position="417"/>
    </location>
</feature>
<keyword evidence="11" id="KW-1185">Reference proteome</keyword>
<comment type="similarity">
    <text evidence="2">Belongs to the outer membrane factor (OMF) (TC 1.B.17) family.</text>
</comment>
<dbReference type="SUPFAM" id="SSF82714">
    <property type="entry name" value="Multidrug efflux transporter AcrB TolC docking domain, DN and DC subdomains"/>
    <property type="match status" value="2"/>
</dbReference>
<keyword evidence="8 9" id="KW-0472">Membrane</keyword>
<dbReference type="RefSeq" id="WP_166693571.1">
    <property type="nucleotide sequence ID" value="NZ_WAEL01000009.1"/>
</dbReference>
<dbReference type="Pfam" id="PF02321">
    <property type="entry name" value="OEP"/>
    <property type="match status" value="1"/>
</dbReference>
<dbReference type="EMBL" id="WAEL01000009">
    <property type="protein sequence ID" value="NID12874.1"/>
    <property type="molecule type" value="Genomic_DNA"/>
</dbReference>
<gene>
    <name evidence="10" type="ORF">F7231_22070</name>
</gene>
<evidence type="ECO:0000256" key="1">
    <source>
        <dbReference type="ARBA" id="ARBA00004651"/>
    </source>
</evidence>
<evidence type="ECO:0000256" key="5">
    <source>
        <dbReference type="ARBA" id="ARBA00022475"/>
    </source>
</evidence>
<dbReference type="PRINTS" id="PR00702">
    <property type="entry name" value="ACRIFLAVINRP"/>
</dbReference>
<comment type="subcellular location">
    <subcellularLocation>
        <location evidence="1">Cell membrane</location>
        <topology evidence="1">Multi-pass membrane protein</topology>
    </subcellularLocation>
</comment>
<dbReference type="Gene3D" id="3.30.70.1320">
    <property type="entry name" value="Multidrug efflux transporter AcrB pore domain like"/>
    <property type="match status" value="1"/>
</dbReference>
<accession>A0ABX0QKQ1</accession>
<evidence type="ECO:0000256" key="9">
    <source>
        <dbReference type="SAM" id="Phobius"/>
    </source>
</evidence>
<dbReference type="Gene3D" id="1.20.1640.10">
    <property type="entry name" value="Multidrug efflux transporter AcrB transmembrane domain"/>
    <property type="match status" value="2"/>
</dbReference>
<dbReference type="NCBIfam" id="TIGR00914">
    <property type="entry name" value="2A0601"/>
    <property type="match status" value="1"/>
</dbReference>